<dbReference type="PROSITE" id="PS50076">
    <property type="entry name" value="DNAJ_2"/>
    <property type="match status" value="1"/>
</dbReference>
<comment type="similarity">
    <text evidence="2">Belongs to the zinc-containing alcohol dehydrogenase family. Quinone oxidoreductase subfamily.</text>
</comment>
<dbReference type="Proteomes" id="UP000256970">
    <property type="component" value="Unassembled WGS sequence"/>
</dbReference>
<dbReference type="Gene3D" id="3.90.180.10">
    <property type="entry name" value="Medium-chain alcohol dehydrogenases, catalytic domain"/>
    <property type="match status" value="1"/>
</dbReference>
<protein>
    <recommendedName>
        <fullName evidence="7">J domain-containing protein</fullName>
    </recommendedName>
</protein>
<keyword evidence="6" id="KW-0496">Mitochondrion</keyword>
<dbReference type="Gene3D" id="3.40.50.720">
    <property type="entry name" value="NAD(P)-binding Rossmann-like Domain"/>
    <property type="match status" value="1"/>
</dbReference>
<dbReference type="Pfam" id="PF08240">
    <property type="entry name" value="ADH_N"/>
    <property type="match status" value="1"/>
</dbReference>
<evidence type="ECO:0000313" key="8">
    <source>
        <dbReference type="EMBL" id="SZX64535.1"/>
    </source>
</evidence>
<evidence type="ECO:0000256" key="6">
    <source>
        <dbReference type="ARBA" id="ARBA00023128"/>
    </source>
</evidence>
<dbReference type="GO" id="GO:0005739">
    <property type="term" value="C:mitochondrion"/>
    <property type="evidence" value="ECO:0007669"/>
    <property type="project" value="UniProtKB-SubCell"/>
</dbReference>
<reference evidence="8 9" key="1">
    <citation type="submission" date="2016-10" db="EMBL/GenBank/DDBJ databases">
        <authorList>
            <person name="Cai Z."/>
        </authorList>
    </citation>
    <scope>NUCLEOTIDE SEQUENCE [LARGE SCALE GENOMIC DNA]</scope>
</reference>
<keyword evidence="4" id="KW-0809">Transit peptide</keyword>
<dbReference type="SUPFAM" id="SSF50129">
    <property type="entry name" value="GroES-like"/>
    <property type="match status" value="1"/>
</dbReference>
<dbReference type="PANTHER" id="PTHR43981:SF2">
    <property type="entry name" value="ENOYL-[ACYL-CARRIER-PROTEIN] REDUCTASE, MITOCHONDRIAL"/>
    <property type="match status" value="1"/>
</dbReference>
<dbReference type="InterPro" id="IPR036291">
    <property type="entry name" value="NAD(P)-bd_dom_sf"/>
</dbReference>
<dbReference type="SUPFAM" id="SSF46565">
    <property type="entry name" value="Chaperone J-domain"/>
    <property type="match status" value="1"/>
</dbReference>
<evidence type="ECO:0000256" key="1">
    <source>
        <dbReference type="ARBA" id="ARBA00004173"/>
    </source>
</evidence>
<evidence type="ECO:0000256" key="5">
    <source>
        <dbReference type="ARBA" id="ARBA00023002"/>
    </source>
</evidence>
<keyword evidence="9" id="KW-1185">Reference proteome</keyword>
<dbReference type="STRING" id="3088.A0A383VG47"/>
<accession>A0A383VG47</accession>
<dbReference type="InterPro" id="IPR011032">
    <property type="entry name" value="GroES-like_sf"/>
</dbReference>
<evidence type="ECO:0000256" key="4">
    <source>
        <dbReference type="ARBA" id="ARBA00022946"/>
    </source>
</evidence>
<dbReference type="Gene3D" id="1.10.287.110">
    <property type="entry name" value="DnaJ domain"/>
    <property type="match status" value="1"/>
</dbReference>
<dbReference type="Pfam" id="PF00226">
    <property type="entry name" value="DnaJ"/>
    <property type="match status" value="1"/>
</dbReference>
<dbReference type="GO" id="GO:0016491">
    <property type="term" value="F:oxidoreductase activity"/>
    <property type="evidence" value="ECO:0007669"/>
    <property type="project" value="UniProtKB-KW"/>
</dbReference>
<dbReference type="InterPro" id="IPR013154">
    <property type="entry name" value="ADH-like_N"/>
</dbReference>
<dbReference type="CDD" id="cd06257">
    <property type="entry name" value="DnaJ"/>
    <property type="match status" value="1"/>
</dbReference>
<dbReference type="SUPFAM" id="SSF51735">
    <property type="entry name" value="NAD(P)-binding Rossmann-fold domains"/>
    <property type="match status" value="1"/>
</dbReference>
<dbReference type="EMBL" id="FNXT01000417">
    <property type="protein sequence ID" value="SZX64535.1"/>
    <property type="molecule type" value="Genomic_DNA"/>
</dbReference>
<dbReference type="InterPro" id="IPR018253">
    <property type="entry name" value="DnaJ_domain_CS"/>
</dbReference>
<name>A0A383VG47_TETOB</name>
<dbReference type="PANTHER" id="PTHR43981">
    <property type="entry name" value="ENOYL-[ACYL-CARRIER-PROTEIN] REDUCTASE, MITOCHONDRIAL"/>
    <property type="match status" value="1"/>
</dbReference>
<comment type="subcellular location">
    <subcellularLocation>
        <location evidence="1">Mitochondrion</location>
    </subcellularLocation>
</comment>
<dbReference type="InterPro" id="IPR036869">
    <property type="entry name" value="J_dom_sf"/>
</dbReference>
<evidence type="ECO:0000259" key="7">
    <source>
        <dbReference type="PROSITE" id="PS50076"/>
    </source>
</evidence>
<dbReference type="AlphaFoldDB" id="A0A383VG47"/>
<sequence length="528" mass="55745">MLQVKRAFRTLRTKAHPDKGGDAEQFNALVKAHSVLSDPEKRRLYDETGQVHKSAGEAFVEGFAGGAFSDRVRRATAAATSIASSMGVADQITIRQSESQQQSHTAGFEAWLRSRGSSSSSVYTSETIAEQFGVVKASYAAVPLQQRSVLAAVCRGPGKPQERLEMAAQQLPSELEWGEVLIEVKYAPVTPADIYTVRLGGVYDEDSKEPPFVAGHDAVAVVAQVGPGVKELAEGDVVLPVVPLLGCWAEGAVVKAKAVVRVGRLAAGAAAAAAVAAPEGAAADAAGTKAGAESATQADELPLPLEYLAAHRELLLAFQLLEADASLKPGDCVILNVPNSTVGRTVLQLCKLLKLRAVAVLRCKPSSEGADERFEAVAEQLRGLGATLVLRDEGSVKTQLQAHRFFGRPKLAFDAVGGDSAGRIAEALEPGSKLVVYGCLSGKAPSWPWQAWVFRGLQVSGFNLRKALAADTPAGAAKLRKHLASLGQLVSAGLLSLEFTEYGFAEEWQEALEHAIDAPGGSRVLLRM</sequence>
<dbReference type="InterPro" id="IPR051034">
    <property type="entry name" value="Mito_Enoyl-ACP_Reductase"/>
</dbReference>
<feature type="domain" description="J" evidence="7">
    <location>
        <begin position="1"/>
        <end position="49"/>
    </location>
</feature>
<evidence type="ECO:0000256" key="2">
    <source>
        <dbReference type="ARBA" id="ARBA00010371"/>
    </source>
</evidence>
<dbReference type="InterPro" id="IPR001623">
    <property type="entry name" value="DnaJ_domain"/>
</dbReference>
<dbReference type="PROSITE" id="PS00636">
    <property type="entry name" value="DNAJ_1"/>
    <property type="match status" value="1"/>
</dbReference>
<keyword evidence="3" id="KW-0521">NADP</keyword>
<gene>
    <name evidence="8" type="ORF">BQ4739_LOCUS5042</name>
</gene>
<evidence type="ECO:0000313" key="9">
    <source>
        <dbReference type="Proteomes" id="UP000256970"/>
    </source>
</evidence>
<evidence type="ECO:0000256" key="3">
    <source>
        <dbReference type="ARBA" id="ARBA00022857"/>
    </source>
</evidence>
<dbReference type="GO" id="GO:0006631">
    <property type="term" value="P:fatty acid metabolic process"/>
    <property type="evidence" value="ECO:0007669"/>
    <property type="project" value="TreeGrafter"/>
</dbReference>
<organism evidence="8 9">
    <name type="scientific">Tetradesmus obliquus</name>
    <name type="common">Green alga</name>
    <name type="synonym">Acutodesmus obliquus</name>
    <dbReference type="NCBI Taxonomy" id="3088"/>
    <lineage>
        <taxon>Eukaryota</taxon>
        <taxon>Viridiplantae</taxon>
        <taxon>Chlorophyta</taxon>
        <taxon>core chlorophytes</taxon>
        <taxon>Chlorophyceae</taxon>
        <taxon>CS clade</taxon>
        <taxon>Sphaeropleales</taxon>
        <taxon>Scenedesmaceae</taxon>
        <taxon>Tetradesmus</taxon>
    </lineage>
</organism>
<proteinExistence type="inferred from homology"/>
<dbReference type="CDD" id="cd08290">
    <property type="entry name" value="ETR"/>
    <property type="match status" value="1"/>
</dbReference>
<keyword evidence="5" id="KW-0560">Oxidoreductase</keyword>